<dbReference type="RefSeq" id="WP_112134863.1">
    <property type="nucleotide sequence ID" value="NZ_CP016181.1"/>
</dbReference>
<evidence type="ECO:0000313" key="1">
    <source>
        <dbReference type="EMBL" id="AWX98700.1"/>
    </source>
</evidence>
<gene>
    <name evidence="1" type="ORF">A8139_00855</name>
    <name evidence="2" type="ORF">A8139_21480</name>
</gene>
<evidence type="ECO:0000313" key="2">
    <source>
        <dbReference type="EMBL" id="AWY02223.1"/>
    </source>
</evidence>
<evidence type="ECO:0000313" key="3">
    <source>
        <dbReference type="Proteomes" id="UP000249898"/>
    </source>
</evidence>
<name>A0A2Z4PM90_9GAMM</name>
<dbReference type="OrthoDB" id="6690744at2"/>
<protein>
    <submittedName>
        <fullName evidence="1">Uncharacterized protein</fullName>
    </submittedName>
</protein>
<dbReference type="Proteomes" id="UP000249898">
    <property type="component" value="Chromosome"/>
</dbReference>
<sequence length="140" mass="16778">MITKEQWEEIEKALKGSMGVVKFKLGEKQITLEKRFIKENVMVICVFINGKLEQKAGWPGDDYDPAIEPIWNKRSRSVYSPNDKKRAEKIFGKRRAKKEFDDWDKRVEWYEPFFKTFASMQRKYKKIEGLEFVRTDFVNL</sequence>
<proteinExistence type="predicted"/>
<accession>A0A2Z4PM90</accession>
<dbReference type="AlphaFoldDB" id="A0A2Z4PM90"/>
<dbReference type="EMBL" id="CP016181">
    <property type="protein sequence ID" value="AWX98700.1"/>
    <property type="molecule type" value="Genomic_DNA"/>
</dbReference>
<reference evidence="1 3" key="1">
    <citation type="submission" date="2016-06" db="EMBL/GenBank/DDBJ databases">
        <title>The sequenced genome of the ice-adhering bacterium Marinomonas primoryensis, from Antarctica.</title>
        <authorList>
            <person name="Graham L."/>
            <person name="Vance T.D.R."/>
            <person name="Davies P.L."/>
        </authorList>
    </citation>
    <scope>NUCLEOTIDE SEQUENCE [LARGE SCALE GENOMIC DNA]</scope>
    <source>
        <strain evidence="1 3">AceL</strain>
    </source>
</reference>
<organism evidence="1 3">
    <name type="scientific">Marinomonas primoryensis</name>
    <dbReference type="NCBI Taxonomy" id="178399"/>
    <lineage>
        <taxon>Bacteria</taxon>
        <taxon>Pseudomonadati</taxon>
        <taxon>Pseudomonadota</taxon>
        <taxon>Gammaproteobacteria</taxon>
        <taxon>Oceanospirillales</taxon>
        <taxon>Oceanospirillaceae</taxon>
        <taxon>Marinomonas</taxon>
    </lineage>
</organism>
<dbReference type="EMBL" id="CP016181">
    <property type="protein sequence ID" value="AWY02223.1"/>
    <property type="molecule type" value="Genomic_DNA"/>
</dbReference>